<organism evidence="4 5">
    <name type="scientific">Actinophytocola oryzae</name>
    <dbReference type="NCBI Taxonomy" id="502181"/>
    <lineage>
        <taxon>Bacteria</taxon>
        <taxon>Bacillati</taxon>
        <taxon>Actinomycetota</taxon>
        <taxon>Actinomycetes</taxon>
        <taxon>Pseudonocardiales</taxon>
        <taxon>Pseudonocardiaceae</taxon>
    </lineage>
</organism>
<comment type="similarity">
    <text evidence="1 2">Belongs to the anti-sigma-factor antagonist family.</text>
</comment>
<keyword evidence="5" id="KW-1185">Reference proteome</keyword>
<evidence type="ECO:0000313" key="5">
    <source>
        <dbReference type="Proteomes" id="UP000294927"/>
    </source>
</evidence>
<dbReference type="InterPro" id="IPR036513">
    <property type="entry name" value="STAS_dom_sf"/>
</dbReference>
<dbReference type="Gene3D" id="3.30.750.24">
    <property type="entry name" value="STAS domain"/>
    <property type="match status" value="1"/>
</dbReference>
<dbReference type="Proteomes" id="UP000294927">
    <property type="component" value="Unassembled WGS sequence"/>
</dbReference>
<evidence type="ECO:0000256" key="2">
    <source>
        <dbReference type="RuleBase" id="RU003749"/>
    </source>
</evidence>
<evidence type="ECO:0000256" key="1">
    <source>
        <dbReference type="ARBA" id="ARBA00009013"/>
    </source>
</evidence>
<dbReference type="InterPro" id="IPR003658">
    <property type="entry name" value="Anti-sigma_ant"/>
</dbReference>
<comment type="caution">
    <text evidence="4">The sequence shown here is derived from an EMBL/GenBank/DDBJ whole genome shotgun (WGS) entry which is preliminary data.</text>
</comment>
<gene>
    <name evidence="4" type="ORF">CLV71_104157</name>
</gene>
<evidence type="ECO:0000259" key="3">
    <source>
        <dbReference type="PROSITE" id="PS50801"/>
    </source>
</evidence>
<dbReference type="AlphaFoldDB" id="A0A4R7VW35"/>
<dbReference type="EMBL" id="SOCP01000004">
    <property type="protein sequence ID" value="TDV53689.1"/>
    <property type="molecule type" value="Genomic_DNA"/>
</dbReference>
<dbReference type="PANTHER" id="PTHR33495">
    <property type="entry name" value="ANTI-SIGMA FACTOR ANTAGONIST TM_1081-RELATED-RELATED"/>
    <property type="match status" value="1"/>
</dbReference>
<dbReference type="PANTHER" id="PTHR33495:SF2">
    <property type="entry name" value="ANTI-SIGMA FACTOR ANTAGONIST TM_1081-RELATED"/>
    <property type="match status" value="1"/>
</dbReference>
<protein>
    <recommendedName>
        <fullName evidence="2">Anti-sigma factor antagonist</fullName>
    </recommendedName>
</protein>
<dbReference type="RefSeq" id="WP_133902725.1">
    <property type="nucleotide sequence ID" value="NZ_SOCP01000004.1"/>
</dbReference>
<accession>A0A4R7VW35</accession>
<dbReference type="NCBIfam" id="TIGR00377">
    <property type="entry name" value="ant_ant_sig"/>
    <property type="match status" value="1"/>
</dbReference>
<sequence length="120" mass="12480">MADALRRRPLLDVGVRPVGDGVALVTVSGEVDIATVPSLRAVLLPQAADHAVRLLVCDLSRVTFFGCSGVTALLDANAALTARGARLRLVAQTHAVLRPLAVTGMLSVLPVSSDVRGTLF</sequence>
<proteinExistence type="inferred from homology"/>
<evidence type="ECO:0000313" key="4">
    <source>
        <dbReference type="EMBL" id="TDV53689.1"/>
    </source>
</evidence>
<dbReference type="SUPFAM" id="SSF52091">
    <property type="entry name" value="SpoIIaa-like"/>
    <property type="match status" value="1"/>
</dbReference>
<dbReference type="InterPro" id="IPR002645">
    <property type="entry name" value="STAS_dom"/>
</dbReference>
<dbReference type="OrthoDB" id="3576811at2"/>
<dbReference type="GO" id="GO:0043856">
    <property type="term" value="F:anti-sigma factor antagonist activity"/>
    <property type="evidence" value="ECO:0007669"/>
    <property type="project" value="InterPro"/>
</dbReference>
<reference evidence="4 5" key="1">
    <citation type="submission" date="2019-03" db="EMBL/GenBank/DDBJ databases">
        <title>Genomic Encyclopedia of Archaeal and Bacterial Type Strains, Phase II (KMG-II): from individual species to whole genera.</title>
        <authorList>
            <person name="Goeker M."/>
        </authorList>
    </citation>
    <scope>NUCLEOTIDE SEQUENCE [LARGE SCALE GENOMIC DNA]</scope>
    <source>
        <strain evidence="4 5">DSM 45499</strain>
    </source>
</reference>
<dbReference type="Pfam" id="PF01740">
    <property type="entry name" value="STAS"/>
    <property type="match status" value="1"/>
</dbReference>
<feature type="domain" description="STAS" evidence="3">
    <location>
        <begin position="20"/>
        <end position="120"/>
    </location>
</feature>
<dbReference type="PROSITE" id="PS50801">
    <property type="entry name" value="STAS"/>
    <property type="match status" value="1"/>
</dbReference>
<name>A0A4R7VW35_9PSEU</name>
<dbReference type="CDD" id="cd07043">
    <property type="entry name" value="STAS_anti-anti-sigma_factors"/>
    <property type="match status" value="1"/>
</dbReference>